<protein>
    <submittedName>
        <fullName evidence="2">Uncharacterized protein</fullName>
    </submittedName>
</protein>
<keyword evidence="3" id="KW-1185">Reference proteome</keyword>
<dbReference type="EMBL" id="QGDH01000023">
    <property type="protein sequence ID" value="RAR14342.1"/>
    <property type="molecule type" value="Genomic_DNA"/>
</dbReference>
<feature type="compositionally biased region" description="Basic and acidic residues" evidence="1">
    <location>
        <begin position="28"/>
        <end position="40"/>
    </location>
</feature>
<proteinExistence type="predicted"/>
<dbReference type="Proteomes" id="UP000249619">
    <property type="component" value="Unassembled WGS sequence"/>
</dbReference>
<organism evidence="2 3">
    <name type="scientific">Stemphylium lycopersici</name>
    <name type="common">Tomato gray leaf spot disease fungus</name>
    <name type="synonym">Thyrospora lycopersici</name>
    <dbReference type="NCBI Taxonomy" id="183478"/>
    <lineage>
        <taxon>Eukaryota</taxon>
        <taxon>Fungi</taxon>
        <taxon>Dikarya</taxon>
        <taxon>Ascomycota</taxon>
        <taxon>Pezizomycotina</taxon>
        <taxon>Dothideomycetes</taxon>
        <taxon>Pleosporomycetidae</taxon>
        <taxon>Pleosporales</taxon>
        <taxon>Pleosporineae</taxon>
        <taxon>Pleosporaceae</taxon>
        <taxon>Stemphylium</taxon>
    </lineage>
</organism>
<evidence type="ECO:0000256" key="1">
    <source>
        <dbReference type="SAM" id="MobiDB-lite"/>
    </source>
</evidence>
<name>A0A364NAQ1_STELY</name>
<evidence type="ECO:0000313" key="2">
    <source>
        <dbReference type="EMBL" id="RAR14342.1"/>
    </source>
</evidence>
<feature type="compositionally biased region" description="Low complexity" evidence="1">
    <location>
        <begin position="12"/>
        <end position="26"/>
    </location>
</feature>
<feature type="region of interest" description="Disordered" evidence="1">
    <location>
        <begin position="1"/>
        <end position="40"/>
    </location>
</feature>
<evidence type="ECO:0000313" key="3">
    <source>
        <dbReference type="Proteomes" id="UP000249619"/>
    </source>
</evidence>
<comment type="caution">
    <text evidence="2">The sequence shown here is derived from an EMBL/GenBank/DDBJ whole genome shotgun (WGS) entry which is preliminary data.</text>
</comment>
<reference evidence="3" key="1">
    <citation type="submission" date="2018-05" db="EMBL/GenBank/DDBJ databases">
        <title>Draft genome sequence of Stemphylium lycopersici strain CIDEFI 213.</title>
        <authorList>
            <person name="Medina R."/>
            <person name="Franco M.E.E."/>
            <person name="Lucentini C.G."/>
            <person name="Saparrat M.C.N."/>
            <person name="Balatti P.A."/>
        </authorList>
    </citation>
    <scope>NUCLEOTIDE SEQUENCE [LARGE SCALE GENOMIC DNA]</scope>
    <source>
        <strain evidence="3">CIDEFI 213</strain>
    </source>
</reference>
<accession>A0A364NAQ1</accession>
<dbReference type="AlphaFoldDB" id="A0A364NAQ1"/>
<gene>
    <name evidence="2" type="ORF">DDE83_002292</name>
</gene>
<sequence>MNNTDSHPRVLSLSSPSSSIPATPAAHSRRESIDSAHDAHHFVALAQQQQHENDAKTHHKVNLSIKKMWDGVKKHASEHHRSVNAAYMASYGCGSPAGVRS</sequence>